<keyword evidence="6" id="KW-0592">Phosphate transport</keyword>
<sequence>MHLGRRLAAPGAAFLFLIAVTIFSAVAVVGHAAVVVVIAAAVLAAYMAMNIGANDVANNIGAAVGARVLSLGLGLAIAAVCEVAGALLAGTAVADTIANGILYADKVANPAYYIWAMMAALLGAAIWINVATWIGAPISTTHAIVGGVLGGGIAAAGVSAVNWTVLSGIAASWLLSPLLGAAIAIAVLAFIKTFIIYTPDKIAAARRWVPVLIGVMFGAFSTYIVLIVSFADLDLRLVDAVLVGIPVGLAAWLVSIPLVRRKAAGLDNRNQSLKTLFQVPLVFSAALLSFAHGANDVANAVGPLAAVVSASQDQPLVGASPIPVWELLIGGLGISCGLLLFGPKLINLVGKEITRLNPVRAYCVALSAGVTVILASSLGIPVSSTHIAVGSVFGVGLYREWYMTHSRRRQAFMAMKARERQPARRKKDVNTAEIRRRHLVRRSHLLTIIGAWTITVPLSAALAGGLALLMFRLFI</sequence>
<evidence type="ECO:0000256" key="4">
    <source>
        <dbReference type="ARBA" id="ARBA00022989"/>
    </source>
</evidence>
<feature type="transmembrane region" description="Helical" evidence="6">
    <location>
        <begin position="237"/>
        <end position="254"/>
    </location>
</feature>
<dbReference type="PANTHER" id="PTHR11101">
    <property type="entry name" value="PHOSPHATE TRANSPORTER"/>
    <property type="match status" value="1"/>
</dbReference>
<dbReference type="EMBL" id="VJMG01000023">
    <property type="protein sequence ID" value="TRL39182.1"/>
    <property type="molecule type" value="Genomic_DNA"/>
</dbReference>
<dbReference type="GO" id="GO:0016020">
    <property type="term" value="C:membrane"/>
    <property type="evidence" value="ECO:0007669"/>
    <property type="project" value="UniProtKB-SubCell"/>
</dbReference>
<feature type="transmembrane region" description="Helical" evidence="6">
    <location>
        <begin position="7"/>
        <end position="26"/>
    </location>
</feature>
<accession>A0A549TBC1</accession>
<keyword evidence="8" id="KW-1185">Reference proteome</keyword>
<name>A0A549TBC1_9HYPH</name>
<organism evidence="7 8">
    <name type="scientific">Rhizobium straminoryzae</name>
    <dbReference type="NCBI Taxonomy" id="1387186"/>
    <lineage>
        <taxon>Bacteria</taxon>
        <taxon>Pseudomonadati</taxon>
        <taxon>Pseudomonadota</taxon>
        <taxon>Alphaproteobacteria</taxon>
        <taxon>Hyphomicrobiales</taxon>
        <taxon>Rhizobiaceae</taxon>
        <taxon>Rhizobium/Agrobacterium group</taxon>
        <taxon>Rhizobium</taxon>
    </lineage>
</organism>
<feature type="transmembrane region" description="Helical" evidence="6">
    <location>
        <begin position="32"/>
        <end position="52"/>
    </location>
</feature>
<evidence type="ECO:0000256" key="2">
    <source>
        <dbReference type="ARBA" id="ARBA00022448"/>
    </source>
</evidence>
<proteinExistence type="inferred from homology"/>
<protein>
    <recommendedName>
        <fullName evidence="6">Phosphate transporter</fullName>
    </recommendedName>
</protein>
<dbReference type="Pfam" id="PF01384">
    <property type="entry name" value="PHO4"/>
    <property type="match status" value="1"/>
</dbReference>
<evidence type="ECO:0000256" key="5">
    <source>
        <dbReference type="ARBA" id="ARBA00023136"/>
    </source>
</evidence>
<feature type="transmembrane region" description="Helical" evidence="6">
    <location>
        <begin position="322"/>
        <end position="341"/>
    </location>
</feature>
<feature type="transmembrane region" description="Helical" evidence="6">
    <location>
        <begin position="64"/>
        <end position="92"/>
    </location>
</feature>
<gene>
    <name evidence="7" type="ORF">FNA46_10225</name>
</gene>
<dbReference type="AlphaFoldDB" id="A0A549TBC1"/>
<reference evidence="7 8" key="1">
    <citation type="submission" date="2019-07" db="EMBL/GenBank/DDBJ databases">
        <title>Ln-dependent methylotrophs.</title>
        <authorList>
            <person name="Tani A."/>
        </authorList>
    </citation>
    <scope>NUCLEOTIDE SEQUENCE [LARGE SCALE GENOMIC DNA]</scope>
    <source>
        <strain evidence="7 8">SM12</strain>
    </source>
</reference>
<comment type="caution">
    <text evidence="7">The sequence shown here is derived from an EMBL/GenBank/DDBJ whole genome shotgun (WGS) entry which is preliminary data.</text>
</comment>
<comment type="similarity">
    <text evidence="6">Belongs to the inorganic phosphate transporter (PiT) (TC 2.A.20) family.</text>
</comment>
<dbReference type="GO" id="GO:0035435">
    <property type="term" value="P:phosphate ion transmembrane transport"/>
    <property type="evidence" value="ECO:0007669"/>
    <property type="project" value="TreeGrafter"/>
</dbReference>
<keyword evidence="5 6" id="KW-0472">Membrane</keyword>
<keyword evidence="3 6" id="KW-0812">Transmembrane</keyword>
<feature type="transmembrane region" description="Helical" evidence="6">
    <location>
        <begin position="275"/>
        <end position="294"/>
    </location>
</feature>
<comment type="subcellular location">
    <subcellularLocation>
        <location evidence="1 6">Membrane</location>
        <topology evidence="1 6">Multi-pass membrane protein</topology>
    </subcellularLocation>
</comment>
<dbReference type="Proteomes" id="UP000316801">
    <property type="component" value="Unassembled WGS sequence"/>
</dbReference>
<feature type="transmembrane region" description="Helical" evidence="6">
    <location>
        <begin position="361"/>
        <end position="380"/>
    </location>
</feature>
<feature type="transmembrane region" description="Helical" evidence="6">
    <location>
        <begin position="112"/>
        <end position="136"/>
    </location>
</feature>
<evidence type="ECO:0000256" key="6">
    <source>
        <dbReference type="RuleBase" id="RU363058"/>
    </source>
</evidence>
<dbReference type="PANTHER" id="PTHR11101:SF80">
    <property type="entry name" value="PHOSPHATE TRANSPORTER"/>
    <property type="match status" value="1"/>
</dbReference>
<evidence type="ECO:0000256" key="1">
    <source>
        <dbReference type="ARBA" id="ARBA00004141"/>
    </source>
</evidence>
<feature type="transmembrane region" description="Helical" evidence="6">
    <location>
        <begin position="209"/>
        <end position="231"/>
    </location>
</feature>
<feature type="transmembrane region" description="Helical" evidence="6">
    <location>
        <begin position="386"/>
        <end position="402"/>
    </location>
</feature>
<dbReference type="InterPro" id="IPR001204">
    <property type="entry name" value="Phos_transporter"/>
</dbReference>
<feature type="transmembrane region" description="Helical" evidence="6">
    <location>
        <begin position="445"/>
        <end position="471"/>
    </location>
</feature>
<feature type="transmembrane region" description="Helical" evidence="6">
    <location>
        <begin position="178"/>
        <end position="197"/>
    </location>
</feature>
<keyword evidence="4 6" id="KW-1133">Transmembrane helix</keyword>
<evidence type="ECO:0000313" key="8">
    <source>
        <dbReference type="Proteomes" id="UP000316801"/>
    </source>
</evidence>
<feature type="transmembrane region" description="Helical" evidence="6">
    <location>
        <begin position="143"/>
        <end position="166"/>
    </location>
</feature>
<evidence type="ECO:0000256" key="3">
    <source>
        <dbReference type="ARBA" id="ARBA00022692"/>
    </source>
</evidence>
<keyword evidence="2 6" id="KW-0813">Transport</keyword>
<evidence type="ECO:0000313" key="7">
    <source>
        <dbReference type="EMBL" id="TRL39182.1"/>
    </source>
</evidence>
<dbReference type="GO" id="GO:0005315">
    <property type="term" value="F:phosphate transmembrane transporter activity"/>
    <property type="evidence" value="ECO:0007669"/>
    <property type="project" value="InterPro"/>
</dbReference>